<dbReference type="Pfam" id="PF00534">
    <property type="entry name" value="Glycos_transf_1"/>
    <property type="match status" value="1"/>
</dbReference>
<dbReference type="Gene3D" id="3.40.50.2000">
    <property type="entry name" value="Glycogen Phosphorylase B"/>
    <property type="match status" value="2"/>
</dbReference>
<keyword evidence="3" id="KW-0808">Transferase</keyword>
<name>A0A0K8PBE7_9CHLR</name>
<evidence type="ECO:0000259" key="1">
    <source>
        <dbReference type="Pfam" id="PF00534"/>
    </source>
</evidence>
<accession>A0A0K8PBE7</accession>
<dbReference type="Pfam" id="PF13439">
    <property type="entry name" value="Glyco_transf_4"/>
    <property type="match status" value="1"/>
</dbReference>
<feature type="domain" description="Glycosyl transferase family 1" evidence="1">
    <location>
        <begin position="185"/>
        <end position="352"/>
    </location>
</feature>
<dbReference type="STRING" id="1678840.ATC1_12375"/>
<dbReference type="InterPro" id="IPR001296">
    <property type="entry name" value="Glyco_trans_1"/>
</dbReference>
<evidence type="ECO:0000313" key="4">
    <source>
        <dbReference type="Proteomes" id="UP000053370"/>
    </source>
</evidence>
<dbReference type="GO" id="GO:0016757">
    <property type="term" value="F:glycosyltransferase activity"/>
    <property type="evidence" value="ECO:0007669"/>
    <property type="project" value="InterPro"/>
</dbReference>
<keyword evidence="4" id="KW-1185">Reference proteome</keyword>
<sequence length="374" mass="42150">MIKQRKIAFFSYDMRVGGAEKMILTLLPWFINAGYSIDLVLVKKTGAFLTDIDPRVNLISLKKEHVSQSLFPLIRYFKKSKPDVFISNLTHLNIVTIIAKIFSGTCSKIIITEHNTITANNLENGGKESILVFLSKFLYPLADKTVVVSEGAAQNLIDAIRINPNKVQNIYNPIDIDHIHLLAKEQINESWLTEKSIPVLIAVGRLEQQKNFSFLMDVFQTLIKKRKARLLILGEGSERQMLEQQMIAYGIENEVKLPGIKTNPYPYISNADILVCTSKYEGFNITLAESLACGTPVISMNCPYGPAEILDNGTYGQLIPPGDRDGMVDAIIAAIDHPESLPSKEKLMERAKRFSAEKIFSEYQELFLKEFFKD</sequence>
<feature type="domain" description="Glycosyltransferase subfamily 4-like N-terminal" evidence="2">
    <location>
        <begin position="16"/>
        <end position="177"/>
    </location>
</feature>
<organism evidence="3">
    <name type="scientific">Flexilinea flocculi</name>
    <dbReference type="NCBI Taxonomy" id="1678840"/>
    <lineage>
        <taxon>Bacteria</taxon>
        <taxon>Bacillati</taxon>
        <taxon>Chloroflexota</taxon>
        <taxon>Anaerolineae</taxon>
        <taxon>Anaerolineales</taxon>
        <taxon>Anaerolineaceae</taxon>
        <taxon>Flexilinea</taxon>
    </lineage>
</organism>
<evidence type="ECO:0000313" key="3">
    <source>
        <dbReference type="EMBL" id="GAP39839.1"/>
    </source>
</evidence>
<dbReference type="InterPro" id="IPR028098">
    <property type="entry name" value="Glyco_trans_4-like_N"/>
</dbReference>
<dbReference type="PANTHER" id="PTHR12526:SF630">
    <property type="entry name" value="GLYCOSYLTRANSFERASE"/>
    <property type="match status" value="1"/>
</dbReference>
<dbReference type="RefSeq" id="WP_062278608.1">
    <property type="nucleotide sequence ID" value="NZ_DF968180.1"/>
</dbReference>
<gene>
    <name evidence="3" type="ORF">ATC1_12375</name>
</gene>
<dbReference type="Proteomes" id="UP000053370">
    <property type="component" value="Unassembled WGS sequence"/>
</dbReference>
<protein>
    <submittedName>
        <fullName evidence="3">Glycosyltransferase</fullName>
    </submittedName>
</protein>
<dbReference type="CDD" id="cd03811">
    <property type="entry name" value="GT4_GT28_WabH-like"/>
    <property type="match status" value="1"/>
</dbReference>
<dbReference type="OrthoDB" id="9787617at2"/>
<evidence type="ECO:0000259" key="2">
    <source>
        <dbReference type="Pfam" id="PF13439"/>
    </source>
</evidence>
<dbReference type="AlphaFoldDB" id="A0A0K8PBE7"/>
<dbReference type="PANTHER" id="PTHR12526">
    <property type="entry name" value="GLYCOSYLTRANSFERASE"/>
    <property type="match status" value="1"/>
</dbReference>
<dbReference type="EMBL" id="DF968180">
    <property type="protein sequence ID" value="GAP39839.1"/>
    <property type="molecule type" value="Genomic_DNA"/>
</dbReference>
<reference evidence="3" key="1">
    <citation type="journal article" date="2015" name="Genome Announc.">
        <title>Draft Genome Sequence of Anaerolineae Strain TC1, a Novel Isolate from a Methanogenic Wastewater Treatment System.</title>
        <authorList>
            <person name="Matsuura N."/>
            <person name="Tourlousse D.M."/>
            <person name="Sun L."/>
            <person name="Toyonaga M."/>
            <person name="Kuroda K."/>
            <person name="Ohashi A."/>
            <person name="Cruz R."/>
            <person name="Yamaguchi T."/>
            <person name="Sekiguchi Y."/>
        </authorList>
    </citation>
    <scope>NUCLEOTIDE SEQUENCE [LARGE SCALE GENOMIC DNA]</scope>
    <source>
        <strain evidence="3">TC1</strain>
    </source>
</reference>
<proteinExistence type="predicted"/>
<dbReference type="SUPFAM" id="SSF53756">
    <property type="entry name" value="UDP-Glycosyltransferase/glycogen phosphorylase"/>
    <property type="match status" value="1"/>
</dbReference>